<protein>
    <submittedName>
        <fullName evidence="2">Uncharacterized protein</fullName>
    </submittedName>
</protein>
<dbReference type="AlphaFoldDB" id="A0A182SKN5"/>
<evidence type="ECO:0000256" key="1">
    <source>
        <dbReference type="SAM" id="Phobius"/>
    </source>
</evidence>
<dbReference type="EnsemblMetazoa" id="AMAM008660-RA">
    <property type="protein sequence ID" value="AMAM008660-PA"/>
    <property type="gene ID" value="AMAM008660"/>
</dbReference>
<keyword evidence="1" id="KW-0812">Transmembrane</keyword>
<keyword evidence="1" id="KW-0472">Membrane</keyword>
<organism evidence="2 3">
    <name type="scientific">Anopheles maculatus</name>
    <dbReference type="NCBI Taxonomy" id="74869"/>
    <lineage>
        <taxon>Eukaryota</taxon>
        <taxon>Metazoa</taxon>
        <taxon>Ecdysozoa</taxon>
        <taxon>Arthropoda</taxon>
        <taxon>Hexapoda</taxon>
        <taxon>Insecta</taxon>
        <taxon>Pterygota</taxon>
        <taxon>Neoptera</taxon>
        <taxon>Endopterygota</taxon>
        <taxon>Diptera</taxon>
        <taxon>Nematocera</taxon>
        <taxon>Culicoidea</taxon>
        <taxon>Culicidae</taxon>
        <taxon>Anophelinae</taxon>
        <taxon>Anopheles</taxon>
        <taxon>Anopheles maculatus group</taxon>
    </lineage>
</organism>
<evidence type="ECO:0000313" key="3">
    <source>
        <dbReference type="Proteomes" id="UP000075901"/>
    </source>
</evidence>
<keyword evidence="1" id="KW-1133">Transmembrane helix</keyword>
<proteinExistence type="predicted"/>
<feature type="transmembrane region" description="Helical" evidence="1">
    <location>
        <begin position="69"/>
        <end position="88"/>
    </location>
</feature>
<name>A0A182SKN5_9DIPT</name>
<accession>A0A182SKN5</accession>
<reference evidence="2" key="2">
    <citation type="submission" date="2020-05" db="UniProtKB">
        <authorList>
            <consortium name="EnsemblMetazoa"/>
        </authorList>
    </citation>
    <scope>IDENTIFICATION</scope>
    <source>
        <strain evidence="2">maculatus3</strain>
    </source>
</reference>
<evidence type="ECO:0000313" key="2">
    <source>
        <dbReference type="EnsemblMetazoa" id="AMAM008660-PA"/>
    </source>
</evidence>
<sequence>MRQKIKLLPERLPVANGGVRNMAHRLDRKVVETPDRQAAEARDRRSVVVAVRKRAVKHRRTASARRRMMIRNSMLVVICAITGSTAIVSV</sequence>
<reference evidence="3" key="1">
    <citation type="submission" date="2013-09" db="EMBL/GenBank/DDBJ databases">
        <title>The Genome Sequence of Anopheles maculatus species B.</title>
        <authorList>
            <consortium name="The Broad Institute Genomics Platform"/>
            <person name="Neafsey D.E."/>
            <person name="Besansky N."/>
            <person name="Howell P."/>
            <person name="Walton C."/>
            <person name="Young S.K."/>
            <person name="Zeng Q."/>
            <person name="Gargeya S."/>
            <person name="Fitzgerald M."/>
            <person name="Haas B."/>
            <person name="Abouelleil A."/>
            <person name="Allen A.W."/>
            <person name="Alvarado L."/>
            <person name="Arachchi H.M."/>
            <person name="Berlin A.M."/>
            <person name="Chapman S.B."/>
            <person name="Gainer-Dewar J."/>
            <person name="Goldberg J."/>
            <person name="Griggs A."/>
            <person name="Gujja S."/>
            <person name="Hansen M."/>
            <person name="Howarth C."/>
            <person name="Imamovic A."/>
            <person name="Ireland A."/>
            <person name="Larimer J."/>
            <person name="McCowan C."/>
            <person name="Murphy C."/>
            <person name="Pearson M."/>
            <person name="Poon T.W."/>
            <person name="Priest M."/>
            <person name="Roberts A."/>
            <person name="Saif S."/>
            <person name="Shea T."/>
            <person name="Sisk P."/>
            <person name="Sykes S."/>
            <person name="Wortman J."/>
            <person name="Nusbaum C."/>
            <person name="Birren B."/>
        </authorList>
    </citation>
    <scope>NUCLEOTIDE SEQUENCE [LARGE SCALE GENOMIC DNA]</scope>
    <source>
        <strain evidence="3">maculatus3</strain>
    </source>
</reference>
<keyword evidence="3" id="KW-1185">Reference proteome</keyword>
<dbReference type="Proteomes" id="UP000075901">
    <property type="component" value="Unassembled WGS sequence"/>
</dbReference>
<dbReference type="VEuPathDB" id="VectorBase:AMAM008660"/>